<feature type="compositionally biased region" description="Acidic residues" evidence="1">
    <location>
        <begin position="203"/>
        <end position="217"/>
    </location>
</feature>
<organism evidence="2 3">
    <name type="scientific">Gymnopilus junonius</name>
    <name type="common">Spectacular rustgill mushroom</name>
    <name type="synonym">Gymnopilus spectabilis subsp. junonius</name>
    <dbReference type="NCBI Taxonomy" id="109634"/>
    <lineage>
        <taxon>Eukaryota</taxon>
        <taxon>Fungi</taxon>
        <taxon>Dikarya</taxon>
        <taxon>Basidiomycota</taxon>
        <taxon>Agaricomycotina</taxon>
        <taxon>Agaricomycetes</taxon>
        <taxon>Agaricomycetidae</taxon>
        <taxon>Agaricales</taxon>
        <taxon>Agaricineae</taxon>
        <taxon>Hymenogastraceae</taxon>
        <taxon>Gymnopilus</taxon>
    </lineage>
</organism>
<dbReference type="AlphaFoldDB" id="A0A9P5NWA0"/>
<dbReference type="EMBL" id="JADNYJ010000004">
    <property type="protein sequence ID" value="KAF8911455.1"/>
    <property type="molecule type" value="Genomic_DNA"/>
</dbReference>
<evidence type="ECO:0000313" key="2">
    <source>
        <dbReference type="EMBL" id="KAF8911455.1"/>
    </source>
</evidence>
<protein>
    <submittedName>
        <fullName evidence="2">Uncharacterized protein</fullName>
    </submittedName>
</protein>
<gene>
    <name evidence="2" type="ORF">CPB84DRAFT_1841968</name>
</gene>
<feature type="compositionally biased region" description="Low complexity" evidence="1">
    <location>
        <begin position="161"/>
        <end position="190"/>
    </location>
</feature>
<name>A0A9P5NWA0_GYMJU</name>
<sequence>MKLKTKLLSIDAATIGVIAHFIRFPSKSPLGMLIRKNVIPAIAMLQQKYPLRMTCFFPTEFLQSFYVTQDVNCTNLVMMDTIFDSFKLFNDFIKARDWDAWVECQLQVELPGGPSLDLLNTGLFMPVDFSAAIKAAREAGPCGRCMLSDNNNYLPTPPRDASPATPSRPTAPATPMMMATPMATPQAQQPIGHPQSSSHVLAGEEEDDISESDDEVTPLDWNSSMDDELLYMFKVNFKPQLDYNTRVFYLTDYEGRFEETERQRGFAAKANYPETLEEFEKWYRKQLTSGKRPNCQTFLGLDYRIIEGHQQHIWCSSCLMVPEIHQEWVQSSFYCRSFYTTEGWRRPVNTSLNVPRLSKEIKDNQEVYQMLLDALCPVFEWIYTTLKHLFPDTFLSLSISVQFLPNSTMSPMYPFAGFILNINVSTCMHRDTGDKDICLVLVISDCVGRELVLVEPSVVLRMRSGDVVVFPSKAFTHLNLHFKGKHISLVLHTDKCMKGWEKNGNGWLDNATFRFVMDDDDHYSGHR</sequence>
<evidence type="ECO:0000313" key="3">
    <source>
        <dbReference type="Proteomes" id="UP000724874"/>
    </source>
</evidence>
<comment type="caution">
    <text evidence="2">The sequence shown here is derived from an EMBL/GenBank/DDBJ whole genome shotgun (WGS) entry which is preliminary data.</text>
</comment>
<accession>A0A9P5NWA0</accession>
<dbReference type="Gene3D" id="3.60.130.30">
    <property type="match status" value="1"/>
</dbReference>
<reference evidence="2" key="1">
    <citation type="submission" date="2020-11" db="EMBL/GenBank/DDBJ databases">
        <authorList>
            <consortium name="DOE Joint Genome Institute"/>
            <person name="Ahrendt S."/>
            <person name="Riley R."/>
            <person name="Andreopoulos W."/>
            <person name="LaButti K."/>
            <person name="Pangilinan J."/>
            <person name="Ruiz-duenas F.J."/>
            <person name="Barrasa J.M."/>
            <person name="Sanchez-Garcia M."/>
            <person name="Camarero S."/>
            <person name="Miyauchi S."/>
            <person name="Serrano A."/>
            <person name="Linde D."/>
            <person name="Babiker R."/>
            <person name="Drula E."/>
            <person name="Ayuso-Fernandez I."/>
            <person name="Pacheco R."/>
            <person name="Padilla G."/>
            <person name="Ferreira P."/>
            <person name="Barriuso J."/>
            <person name="Kellner H."/>
            <person name="Castanera R."/>
            <person name="Alfaro M."/>
            <person name="Ramirez L."/>
            <person name="Pisabarro A.G."/>
            <person name="Kuo A."/>
            <person name="Tritt A."/>
            <person name="Lipzen A."/>
            <person name="He G."/>
            <person name="Yan M."/>
            <person name="Ng V."/>
            <person name="Cullen D."/>
            <person name="Martin F."/>
            <person name="Rosso M.-N."/>
            <person name="Henrissat B."/>
            <person name="Hibbett D."/>
            <person name="Martinez A.T."/>
            <person name="Grigoriev I.V."/>
        </authorList>
    </citation>
    <scope>NUCLEOTIDE SEQUENCE</scope>
    <source>
        <strain evidence="2">AH 44721</strain>
    </source>
</reference>
<evidence type="ECO:0000256" key="1">
    <source>
        <dbReference type="SAM" id="MobiDB-lite"/>
    </source>
</evidence>
<dbReference type="OrthoDB" id="3017944at2759"/>
<keyword evidence="3" id="KW-1185">Reference proteome</keyword>
<proteinExistence type="predicted"/>
<feature type="region of interest" description="Disordered" evidence="1">
    <location>
        <begin position="153"/>
        <end position="220"/>
    </location>
</feature>
<dbReference type="Proteomes" id="UP000724874">
    <property type="component" value="Unassembled WGS sequence"/>
</dbReference>